<accession>A0A7S3CSA0</accession>
<feature type="region of interest" description="Disordered" evidence="1">
    <location>
        <begin position="72"/>
        <end position="188"/>
    </location>
</feature>
<feature type="compositionally biased region" description="Polar residues" evidence="1">
    <location>
        <begin position="162"/>
        <end position="172"/>
    </location>
</feature>
<protein>
    <submittedName>
        <fullName evidence="2">Uncharacterized protein</fullName>
    </submittedName>
</protein>
<dbReference type="EMBL" id="HBIA01014756">
    <property type="protein sequence ID" value="CAE0235647.1"/>
    <property type="molecule type" value="Transcribed_RNA"/>
</dbReference>
<organism evidence="2">
    <name type="scientific">Strombidium rassoulzadegani</name>
    <dbReference type="NCBI Taxonomy" id="1082188"/>
    <lineage>
        <taxon>Eukaryota</taxon>
        <taxon>Sar</taxon>
        <taxon>Alveolata</taxon>
        <taxon>Ciliophora</taxon>
        <taxon>Intramacronucleata</taxon>
        <taxon>Spirotrichea</taxon>
        <taxon>Oligotrichia</taxon>
        <taxon>Strombidiidae</taxon>
        <taxon>Strombidium</taxon>
    </lineage>
</organism>
<gene>
    <name evidence="2" type="ORF">SRAS04492_LOCUS7454</name>
</gene>
<reference evidence="2" key="1">
    <citation type="submission" date="2021-01" db="EMBL/GenBank/DDBJ databases">
        <authorList>
            <person name="Corre E."/>
            <person name="Pelletier E."/>
            <person name="Niang G."/>
            <person name="Scheremetjew M."/>
            <person name="Finn R."/>
            <person name="Kale V."/>
            <person name="Holt S."/>
            <person name="Cochrane G."/>
            <person name="Meng A."/>
            <person name="Brown T."/>
            <person name="Cohen L."/>
        </authorList>
    </citation>
    <scope>NUCLEOTIDE SEQUENCE</scope>
    <source>
        <strain evidence="2">Ras09</strain>
    </source>
</reference>
<dbReference type="AlphaFoldDB" id="A0A7S3CSA0"/>
<evidence type="ECO:0000256" key="1">
    <source>
        <dbReference type="SAM" id="MobiDB-lite"/>
    </source>
</evidence>
<feature type="compositionally biased region" description="Polar residues" evidence="1">
    <location>
        <begin position="75"/>
        <end position="99"/>
    </location>
</feature>
<name>A0A7S3CSA0_9SPIT</name>
<feature type="compositionally biased region" description="Basic and acidic residues" evidence="1">
    <location>
        <begin position="173"/>
        <end position="188"/>
    </location>
</feature>
<proteinExistence type="predicted"/>
<feature type="compositionally biased region" description="Polar residues" evidence="1">
    <location>
        <begin position="108"/>
        <end position="119"/>
    </location>
</feature>
<evidence type="ECO:0000313" key="2">
    <source>
        <dbReference type="EMBL" id="CAE0235647.1"/>
    </source>
</evidence>
<sequence length="188" mass="21018">MLQLLEQTCNQLAAWRTQNEAKEQLEVLGQKAFFRHKKQLMSSQQSLMGMKSYGDVQMSQILLNSKNQAHAPPIQFNSLNHAGSQQSQPTLDVRNSYSPQRLRGEVNSGKTRPHSNNINRNERPEAVATESTAGPAGFQTQRHKSPRRSGGETADNLLPRSVSAQQLNTQRVSKQDEDKPLEKQGETA</sequence>